<sequence length="83" mass="8469">MSILLKVFALACGLPLLFGLAACAVGPGTPLVDALQTKPGQGNTSVPGPKGYGPPIQAGETYGLINPKQREATEAYLESLASQ</sequence>
<evidence type="ECO:0000313" key="2">
    <source>
        <dbReference type="EMBL" id="POF27705.1"/>
    </source>
</evidence>
<evidence type="ECO:0008006" key="4">
    <source>
        <dbReference type="Google" id="ProtNLM"/>
    </source>
</evidence>
<dbReference type="EMBL" id="PPCN01000023">
    <property type="protein sequence ID" value="POF27705.1"/>
    <property type="molecule type" value="Genomic_DNA"/>
</dbReference>
<dbReference type="RefSeq" id="WP_146048661.1">
    <property type="nucleotide sequence ID" value="NZ_PPCN01000023.1"/>
</dbReference>
<feature type="signal peptide" evidence="1">
    <location>
        <begin position="1"/>
        <end position="24"/>
    </location>
</feature>
<protein>
    <recommendedName>
        <fullName evidence="4">Lipoprotein</fullName>
    </recommendedName>
</protein>
<keyword evidence="1" id="KW-0732">Signal</keyword>
<dbReference type="OrthoDB" id="7678943at2"/>
<gene>
    <name evidence="2" type="ORF">CLV41_1234</name>
</gene>
<feature type="chain" id="PRO_5015534984" description="Lipoprotein" evidence="1">
    <location>
        <begin position="25"/>
        <end position="83"/>
    </location>
</feature>
<comment type="caution">
    <text evidence="2">The sequence shown here is derived from an EMBL/GenBank/DDBJ whole genome shotgun (WGS) entry which is preliminary data.</text>
</comment>
<dbReference type="Proteomes" id="UP000236959">
    <property type="component" value="Unassembled WGS sequence"/>
</dbReference>
<evidence type="ECO:0000256" key="1">
    <source>
        <dbReference type="SAM" id="SignalP"/>
    </source>
</evidence>
<organism evidence="2 3">
    <name type="scientific">Roseibium marinum</name>
    <dbReference type="NCBI Taxonomy" id="281252"/>
    <lineage>
        <taxon>Bacteria</taxon>
        <taxon>Pseudomonadati</taxon>
        <taxon>Pseudomonadota</taxon>
        <taxon>Alphaproteobacteria</taxon>
        <taxon>Hyphomicrobiales</taxon>
        <taxon>Stappiaceae</taxon>
        <taxon>Roseibium</taxon>
    </lineage>
</organism>
<name>A0A2S3UJ78_9HYPH</name>
<keyword evidence="3" id="KW-1185">Reference proteome</keyword>
<reference evidence="2 3" key="1">
    <citation type="submission" date="2018-01" db="EMBL/GenBank/DDBJ databases">
        <title>Genomic Encyclopedia of Archaeal and Bacterial Type Strains, Phase II (KMG-II): from individual species to whole genera.</title>
        <authorList>
            <person name="Goeker M."/>
        </authorList>
    </citation>
    <scope>NUCLEOTIDE SEQUENCE [LARGE SCALE GENOMIC DNA]</scope>
    <source>
        <strain evidence="2 3">DSM 17023</strain>
    </source>
</reference>
<accession>A0A2S3UJ78</accession>
<evidence type="ECO:0000313" key="3">
    <source>
        <dbReference type="Proteomes" id="UP000236959"/>
    </source>
</evidence>
<dbReference type="AlphaFoldDB" id="A0A2S3UJ78"/>
<proteinExistence type="predicted"/>
<dbReference type="PROSITE" id="PS51257">
    <property type="entry name" value="PROKAR_LIPOPROTEIN"/>
    <property type="match status" value="1"/>
</dbReference>